<dbReference type="PROSITE" id="PS50887">
    <property type="entry name" value="GGDEF"/>
    <property type="match status" value="1"/>
</dbReference>
<dbReference type="EMBL" id="CP072133">
    <property type="protein sequence ID" value="QTH72414.1"/>
    <property type="molecule type" value="Genomic_DNA"/>
</dbReference>
<evidence type="ECO:0000256" key="2">
    <source>
        <dbReference type="ARBA" id="ARBA00012528"/>
    </source>
</evidence>
<keyword evidence="6" id="KW-1185">Reference proteome</keyword>
<dbReference type="GO" id="GO:0043709">
    <property type="term" value="P:cell adhesion involved in single-species biofilm formation"/>
    <property type="evidence" value="ECO:0007669"/>
    <property type="project" value="TreeGrafter"/>
</dbReference>
<dbReference type="GO" id="GO:0005886">
    <property type="term" value="C:plasma membrane"/>
    <property type="evidence" value="ECO:0007669"/>
    <property type="project" value="TreeGrafter"/>
</dbReference>
<comment type="cofactor">
    <cofactor evidence="1">
        <name>Mg(2+)</name>
        <dbReference type="ChEBI" id="CHEBI:18420"/>
    </cofactor>
</comment>
<sequence>MDKVLRCGHEWAIALTEQLDDSDLDDVYQCILEKALNGGTFGLWLNRTFVADLLPSFIYGNELVNSLEVESYFARAANLPLNQIFLTRKGLIVLPIRHKEKTFGMVCISSVGKFEDTLLVVLAYLSSVYINQLATLHHARLDPLTELLNRQTFEQKVVQIMAGAGFNQPRGGQPERAWFLAMIDIDHFKSVNDTYGHVIGDEVILMVAQLLKQNFRAEDYVFRYGGEEFATLFQCVSDTAAMQALERLREVVSAHRFPQVGRVTVSLGFVEVRDFCQVTSLVNRADMALYESKHQGRNRVTAFSALNVPESQLDDSDIELF</sequence>
<proteinExistence type="predicted"/>
<dbReference type="InterPro" id="IPR029787">
    <property type="entry name" value="Nucleotide_cyclase"/>
</dbReference>
<dbReference type="RefSeq" id="WP_208844038.1">
    <property type="nucleotide sequence ID" value="NZ_CP072133.1"/>
</dbReference>
<dbReference type="InterPro" id="IPR000160">
    <property type="entry name" value="GGDEF_dom"/>
</dbReference>
<dbReference type="FunFam" id="3.30.70.270:FF:000001">
    <property type="entry name" value="Diguanylate cyclase domain protein"/>
    <property type="match status" value="1"/>
</dbReference>
<dbReference type="Proteomes" id="UP000664904">
    <property type="component" value="Chromosome"/>
</dbReference>
<dbReference type="SUPFAM" id="SSF55073">
    <property type="entry name" value="Nucleotide cyclase"/>
    <property type="match status" value="1"/>
</dbReference>
<reference evidence="5" key="1">
    <citation type="submission" date="2021-03" db="EMBL/GenBank/DDBJ databases">
        <title>Complete Genome of Pseudoalteromonas xiamenensis STKMTI.2, a new potential marine bacterium producing anti-Vibrio compounds.</title>
        <authorList>
            <person name="Handayani D.P."/>
            <person name="Isnansetyo A."/>
            <person name="Istiqomah I."/>
            <person name="Jumina J."/>
        </authorList>
    </citation>
    <scope>NUCLEOTIDE SEQUENCE</scope>
    <source>
        <strain evidence="5">STKMTI.2</strain>
    </source>
</reference>
<dbReference type="PANTHER" id="PTHR45138">
    <property type="entry name" value="REGULATORY COMPONENTS OF SENSORY TRANSDUCTION SYSTEM"/>
    <property type="match status" value="1"/>
</dbReference>
<evidence type="ECO:0000256" key="1">
    <source>
        <dbReference type="ARBA" id="ARBA00001946"/>
    </source>
</evidence>
<dbReference type="GO" id="GO:1902201">
    <property type="term" value="P:negative regulation of bacterial-type flagellum-dependent cell motility"/>
    <property type="evidence" value="ECO:0007669"/>
    <property type="project" value="TreeGrafter"/>
</dbReference>
<evidence type="ECO:0000313" key="6">
    <source>
        <dbReference type="Proteomes" id="UP000664904"/>
    </source>
</evidence>
<dbReference type="EC" id="2.7.7.65" evidence="2"/>
<dbReference type="InterPro" id="IPR050469">
    <property type="entry name" value="Diguanylate_Cyclase"/>
</dbReference>
<dbReference type="SMART" id="SM00267">
    <property type="entry name" value="GGDEF"/>
    <property type="match status" value="1"/>
</dbReference>
<dbReference type="PANTHER" id="PTHR45138:SF9">
    <property type="entry name" value="DIGUANYLATE CYCLASE DGCM-RELATED"/>
    <property type="match status" value="1"/>
</dbReference>
<evidence type="ECO:0000313" key="5">
    <source>
        <dbReference type="EMBL" id="QTH72414.1"/>
    </source>
</evidence>
<dbReference type="Gene3D" id="3.30.70.270">
    <property type="match status" value="1"/>
</dbReference>
<gene>
    <name evidence="5" type="ORF">J5O05_06150</name>
</gene>
<dbReference type="NCBIfam" id="TIGR00254">
    <property type="entry name" value="GGDEF"/>
    <property type="match status" value="1"/>
</dbReference>
<name>A0A975HLU6_9GAMM</name>
<protein>
    <recommendedName>
        <fullName evidence="2">diguanylate cyclase</fullName>
        <ecNumber evidence="2">2.7.7.65</ecNumber>
    </recommendedName>
</protein>
<evidence type="ECO:0000259" key="4">
    <source>
        <dbReference type="PROSITE" id="PS50887"/>
    </source>
</evidence>
<evidence type="ECO:0000256" key="3">
    <source>
        <dbReference type="ARBA" id="ARBA00034247"/>
    </source>
</evidence>
<accession>A0A975HLU6</accession>
<dbReference type="CDD" id="cd01949">
    <property type="entry name" value="GGDEF"/>
    <property type="match status" value="1"/>
</dbReference>
<dbReference type="Pfam" id="PF00990">
    <property type="entry name" value="GGDEF"/>
    <property type="match status" value="1"/>
</dbReference>
<dbReference type="KEGG" id="pxi:J5O05_06150"/>
<dbReference type="InterPro" id="IPR043128">
    <property type="entry name" value="Rev_trsase/Diguanyl_cyclase"/>
</dbReference>
<comment type="catalytic activity">
    <reaction evidence="3">
        <text>2 GTP = 3',3'-c-di-GMP + 2 diphosphate</text>
        <dbReference type="Rhea" id="RHEA:24898"/>
        <dbReference type="ChEBI" id="CHEBI:33019"/>
        <dbReference type="ChEBI" id="CHEBI:37565"/>
        <dbReference type="ChEBI" id="CHEBI:58805"/>
        <dbReference type="EC" id="2.7.7.65"/>
    </reaction>
</comment>
<feature type="domain" description="GGDEF" evidence="4">
    <location>
        <begin position="176"/>
        <end position="305"/>
    </location>
</feature>
<organism evidence="5 6">
    <name type="scientific">Pseudoalteromonas xiamenensis</name>
    <dbReference type="NCBI Taxonomy" id="882626"/>
    <lineage>
        <taxon>Bacteria</taxon>
        <taxon>Pseudomonadati</taxon>
        <taxon>Pseudomonadota</taxon>
        <taxon>Gammaproteobacteria</taxon>
        <taxon>Alteromonadales</taxon>
        <taxon>Pseudoalteromonadaceae</taxon>
        <taxon>Pseudoalteromonas</taxon>
    </lineage>
</organism>
<dbReference type="GO" id="GO:0052621">
    <property type="term" value="F:diguanylate cyclase activity"/>
    <property type="evidence" value="ECO:0007669"/>
    <property type="project" value="UniProtKB-EC"/>
</dbReference>
<dbReference type="AlphaFoldDB" id="A0A975HLU6"/>